<evidence type="ECO:0000313" key="5">
    <source>
        <dbReference type="Proteomes" id="UP000256269"/>
    </source>
</evidence>
<keyword evidence="5" id="KW-1185">Reference proteome</keyword>
<dbReference type="InterPro" id="IPR002068">
    <property type="entry name" value="A-crystallin/Hsp20_dom"/>
</dbReference>
<dbReference type="EMBL" id="QUNO01000019">
    <property type="protein sequence ID" value="REH34824.1"/>
    <property type="molecule type" value="Genomic_DNA"/>
</dbReference>
<evidence type="ECO:0000313" key="4">
    <source>
        <dbReference type="EMBL" id="REH34824.1"/>
    </source>
</evidence>
<protein>
    <submittedName>
        <fullName evidence="4">HSP20 family molecular chaperone IbpA</fullName>
    </submittedName>
</protein>
<dbReference type="InterPro" id="IPR031107">
    <property type="entry name" value="Small_HSP"/>
</dbReference>
<dbReference type="PANTHER" id="PTHR11527">
    <property type="entry name" value="HEAT-SHOCK PROTEIN 20 FAMILY MEMBER"/>
    <property type="match status" value="1"/>
</dbReference>
<dbReference type="InterPro" id="IPR008978">
    <property type="entry name" value="HSP20-like_chaperone"/>
</dbReference>
<feature type="domain" description="SHSP" evidence="3">
    <location>
        <begin position="43"/>
        <end position="153"/>
    </location>
</feature>
<dbReference type="Gene3D" id="2.60.40.790">
    <property type="match status" value="1"/>
</dbReference>
<comment type="caution">
    <text evidence="4">The sequence shown here is derived from an EMBL/GenBank/DDBJ whole genome shotgun (WGS) entry which is preliminary data.</text>
</comment>
<dbReference type="CDD" id="cd06464">
    <property type="entry name" value="ACD_sHsps-like"/>
    <property type="match status" value="1"/>
</dbReference>
<evidence type="ECO:0000259" key="3">
    <source>
        <dbReference type="PROSITE" id="PS01031"/>
    </source>
</evidence>
<dbReference type="SUPFAM" id="SSF49764">
    <property type="entry name" value="HSP20-like chaperones"/>
    <property type="match status" value="1"/>
</dbReference>
<evidence type="ECO:0000256" key="1">
    <source>
        <dbReference type="PROSITE-ProRule" id="PRU00285"/>
    </source>
</evidence>
<sequence length="156" mass="17336">MEGQDHRGGKEAEMVTPARRQHGLLPDLIDWAESFPSMFGFRPASGIQGIRVEDFVEDGMYVVRAELPGIDPGKDVTITVDDRLLTISAERSEQTTEKNRSEFRYGSFSRAVALPADAKEEDIKASYAKGILTVRVPVDETAKVHRKIEIETGDES</sequence>
<dbReference type="PROSITE" id="PS01031">
    <property type="entry name" value="SHSP"/>
    <property type="match status" value="1"/>
</dbReference>
<accession>A0A3E0GZP2</accession>
<gene>
    <name evidence="4" type="ORF">BCF44_119100</name>
</gene>
<name>A0A3E0GZP2_9PSEU</name>
<reference evidence="4 5" key="1">
    <citation type="submission" date="2018-08" db="EMBL/GenBank/DDBJ databases">
        <title>Genomic Encyclopedia of Archaeal and Bacterial Type Strains, Phase II (KMG-II): from individual species to whole genera.</title>
        <authorList>
            <person name="Goeker M."/>
        </authorList>
    </citation>
    <scope>NUCLEOTIDE SEQUENCE [LARGE SCALE GENOMIC DNA]</scope>
    <source>
        <strain evidence="4 5">DSM 45791</strain>
    </source>
</reference>
<dbReference type="Proteomes" id="UP000256269">
    <property type="component" value="Unassembled WGS sequence"/>
</dbReference>
<organism evidence="4 5">
    <name type="scientific">Kutzneria buriramensis</name>
    <dbReference type="NCBI Taxonomy" id="1045776"/>
    <lineage>
        <taxon>Bacteria</taxon>
        <taxon>Bacillati</taxon>
        <taxon>Actinomycetota</taxon>
        <taxon>Actinomycetes</taxon>
        <taxon>Pseudonocardiales</taxon>
        <taxon>Pseudonocardiaceae</taxon>
        <taxon>Kutzneria</taxon>
    </lineage>
</organism>
<evidence type="ECO:0000256" key="2">
    <source>
        <dbReference type="RuleBase" id="RU003616"/>
    </source>
</evidence>
<dbReference type="AlphaFoldDB" id="A0A3E0GZP2"/>
<proteinExistence type="inferred from homology"/>
<comment type="similarity">
    <text evidence="1 2">Belongs to the small heat shock protein (HSP20) family.</text>
</comment>
<dbReference type="Pfam" id="PF00011">
    <property type="entry name" value="HSP20"/>
    <property type="match status" value="1"/>
</dbReference>